<name>A0A1W1X2I5_9BACT</name>
<dbReference type="Pfam" id="PF04357">
    <property type="entry name" value="TamB"/>
    <property type="match status" value="1"/>
</dbReference>
<dbReference type="PANTHER" id="PTHR36985:SF1">
    <property type="entry name" value="TRANSLOCATION AND ASSEMBLY MODULE SUBUNIT TAMB"/>
    <property type="match status" value="1"/>
</dbReference>
<dbReference type="GO" id="GO:0097347">
    <property type="term" value="C:TAM protein secretion complex"/>
    <property type="evidence" value="ECO:0007669"/>
    <property type="project" value="TreeGrafter"/>
</dbReference>
<gene>
    <name evidence="7" type="ORF">SAMN02746041_00465</name>
</gene>
<organism evidence="7 8">
    <name type="scientific">Desulfacinum hydrothermale DSM 13146</name>
    <dbReference type="NCBI Taxonomy" id="1121390"/>
    <lineage>
        <taxon>Bacteria</taxon>
        <taxon>Pseudomonadati</taxon>
        <taxon>Thermodesulfobacteriota</taxon>
        <taxon>Syntrophobacteria</taxon>
        <taxon>Syntrophobacterales</taxon>
        <taxon>Syntrophobacteraceae</taxon>
        <taxon>Desulfacinum</taxon>
    </lineage>
</organism>
<feature type="transmembrane region" description="Helical" evidence="5">
    <location>
        <begin position="31"/>
        <end position="53"/>
    </location>
</feature>
<evidence type="ECO:0000256" key="2">
    <source>
        <dbReference type="ARBA" id="ARBA00022692"/>
    </source>
</evidence>
<sequence>MNHPRKALPAGANGRPRPTGGRIFAGLMRGVLAVLGVVLIAAIALMLAIHVPWVQGKVIAYGSDWVRNTLGIELNVGKVAWNPFRGIRLEQVRAAVAQKRFLEAEAVALDYGLTLAPPYFHARRLTLVRPLLDLEKGPDGRWILPVSSSRKGETSDGGPIRWDKLPLPSLRVIQARVRAHEDGQKILDIQEMTGTLRLEGFVRDDGSSGLNIRLDKWQGTVQVPAYGPIALSGALSWAADRLTVETLEVRADEGVSGRLEGRWDSFPSGALDLHLAYSAACPNPILPRLSGICAGGEGLEGRVRVLGSLRDFQATYELQLLGGQVRGVAHVRQRDQALSATASVAFEKLKASFRRDITARLSGNADLKVERSAAGQIQGNLGLSIRQGTAAGLSLAGTKINGTWTPGALDIGEALVNLGPGRVQLSGRVLLPQKAKAPEDGPSAPIALDLQVKGKDLDLAVLGRALGRKSLSGTLNLDGTLSGPWPAPVWDGSLSASDVEGFGVRAGALSIQGKGRLWGRAGPRHVAVRLSSFVLKDTRGQSLSVELMQSGSDEIRFQATGEGIQGSGAFSVQGRVENVWDLPKVFQVERGTARLGKDGVRFEGRGRLAASEVELDAWRLEHGTESLSLSGRLTRKGPRRLRLTFQGVDLGTWSKRLAKRTMGTGIVDGSLVMDGSWESPVLSYEVSGRGIRPMGGSGSVPAALQVRGTYRQGFWDFKGQVRSEPGNAVVDLQGRWPLALDWPSRSFRSPDDSQGVIQLDSHGFPLEILTGYLPFMKSLKGSLDARIRLAGSFKDLQLQGEGRLEDGAFQLKSWKEPFQDIQARWRLDNERLWIENARLRLLEGDVTAHGVLRHKMGKVLGYELQASGTNVHFPELFGIEGRGRATAVFSQEGGAFRPDVKGKIHLSQADMRLGELERDLARNIHVVGDREEGPVVYLGESRKVKRRPGLFQRTTLDLEVHLPKEGSWVRGYGLEALVQGVAKIQKARRGPVRLYGALQATQGEYFFQGVRLKLVRGELTFRGLERPDPLLDVTCEKNVRDVSITASLSGPLSRPVLNFSSSPSMDQVDIVSYLLYGRAAGELNAQQAGALQRRGVQFVGSGTTAVVRDMLGETPLKPDVFELKGTTGGNVVEIGKYVTPELFVTYQKGVTGDEKDQLRAEYRLNRHISVESQWGREDQSGVDVFFRYDFGD</sequence>
<evidence type="ECO:0000256" key="4">
    <source>
        <dbReference type="ARBA" id="ARBA00023136"/>
    </source>
</evidence>
<dbReference type="Proteomes" id="UP000192783">
    <property type="component" value="Unassembled WGS sequence"/>
</dbReference>
<evidence type="ECO:0000256" key="3">
    <source>
        <dbReference type="ARBA" id="ARBA00022989"/>
    </source>
</evidence>
<reference evidence="7 8" key="1">
    <citation type="submission" date="2017-04" db="EMBL/GenBank/DDBJ databases">
        <authorList>
            <person name="Afonso C.L."/>
            <person name="Miller P.J."/>
            <person name="Scott M.A."/>
            <person name="Spackman E."/>
            <person name="Goraichik I."/>
            <person name="Dimitrov K.M."/>
            <person name="Suarez D.L."/>
            <person name="Swayne D.E."/>
        </authorList>
    </citation>
    <scope>NUCLEOTIDE SEQUENCE [LARGE SCALE GENOMIC DNA]</scope>
    <source>
        <strain evidence="7 8">DSM 13146</strain>
    </source>
</reference>
<dbReference type="GO" id="GO:0005886">
    <property type="term" value="C:plasma membrane"/>
    <property type="evidence" value="ECO:0007669"/>
    <property type="project" value="InterPro"/>
</dbReference>
<dbReference type="InterPro" id="IPR007452">
    <property type="entry name" value="TamB_C"/>
</dbReference>
<dbReference type="OrthoDB" id="5288149at2"/>
<evidence type="ECO:0000313" key="7">
    <source>
        <dbReference type="EMBL" id="SMC18124.1"/>
    </source>
</evidence>
<keyword evidence="4 5" id="KW-0472">Membrane</keyword>
<evidence type="ECO:0000259" key="6">
    <source>
        <dbReference type="Pfam" id="PF04357"/>
    </source>
</evidence>
<evidence type="ECO:0000313" key="8">
    <source>
        <dbReference type="Proteomes" id="UP000192783"/>
    </source>
</evidence>
<feature type="domain" description="Translocation and assembly module TamB C-terminal" evidence="6">
    <location>
        <begin position="842"/>
        <end position="1190"/>
    </location>
</feature>
<dbReference type="AlphaFoldDB" id="A0A1W1X2I5"/>
<comment type="subcellular location">
    <subcellularLocation>
        <location evidence="1">Membrane</location>
        <topology evidence="1">Single-pass membrane protein</topology>
    </subcellularLocation>
</comment>
<dbReference type="GO" id="GO:0009306">
    <property type="term" value="P:protein secretion"/>
    <property type="evidence" value="ECO:0007669"/>
    <property type="project" value="InterPro"/>
</dbReference>
<keyword evidence="3 5" id="KW-1133">Transmembrane helix</keyword>
<accession>A0A1W1X2I5</accession>
<dbReference type="PANTHER" id="PTHR36985">
    <property type="entry name" value="TRANSLOCATION AND ASSEMBLY MODULE SUBUNIT TAMB"/>
    <property type="match status" value="1"/>
</dbReference>
<dbReference type="STRING" id="1121390.SAMN02746041_00465"/>
<evidence type="ECO:0000256" key="1">
    <source>
        <dbReference type="ARBA" id="ARBA00004167"/>
    </source>
</evidence>
<protein>
    <submittedName>
        <fullName evidence="7">Autotransporter secretion inner membrane protein TamB</fullName>
    </submittedName>
</protein>
<dbReference type="EMBL" id="FWXF01000001">
    <property type="protein sequence ID" value="SMC18124.1"/>
    <property type="molecule type" value="Genomic_DNA"/>
</dbReference>
<keyword evidence="8" id="KW-1185">Reference proteome</keyword>
<keyword evidence="2 5" id="KW-0812">Transmembrane</keyword>
<evidence type="ECO:0000256" key="5">
    <source>
        <dbReference type="SAM" id="Phobius"/>
    </source>
</evidence>
<proteinExistence type="predicted"/>